<dbReference type="InterPro" id="IPR017930">
    <property type="entry name" value="Myb_dom"/>
</dbReference>
<reference evidence="7 8" key="1">
    <citation type="submission" date="2013-09" db="EMBL/GenBank/DDBJ databases">
        <title>Corchorus capsularis genome sequencing.</title>
        <authorList>
            <person name="Alam M."/>
            <person name="Haque M.S."/>
            <person name="Islam M.S."/>
            <person name="Emdad E.M."/>
            <person name="Islam M.M."/>
            <person name="Ahmed B."/>
            <person name="Halim A."/>
            <person name="Hossen Q.M.M."/>
            <person name="Hossain M.Z."/>
            <person name="Ahmed R."/>
            <person name="Khan M.M."/>
            <person name="Islam R."/>
            <person name="Rashid M.M."/>
            <person name="Khan S.A."/>
            <person name="Rahman M.S."/>
            <person name="Alam M."/>
        </authorList>
    </citation>
    <scope>NUCLEOTIDE SEQUENCE [LARGE SCALE GENOMIC DNA]</scope>
    <source>
        <strain evidence="8">cv. CVL-1</strain>
        <tissue evidence="7">Whole seedling</tissue>
    </source>
</reference>
<dbReference type="SMART" id="SM00717">
    <property type="entry name" value="SANT"/>
    <property type="match status" value="2"/>
</dbReference>
<dbReference type="OMA" id="CCEAMVE"/>
<dbReference type="PANTHER" id="PTHR47999">
    <property type="entry name" value="TRANSCRIPTION FACTOR MYB8-RELATED-RELATED"/>
    <property type="match status" value="1"/>
</dbReference>
<dbReference type="EMBL" id="AWWV01013700">
    <property type="protein sequence ID" value="OMO60420.1"/>
    <property type="molecule type" value="Genomic_DNA"/>
</dbReference>
<evidence type="ECO:0000313" key="7">
    <source>
        <dbReference type="EMBL" id="OMO60420.1"/>
    </source>
</evidence>
<dbReference type="SUPFAM" id="SSF46689">
    <property type="entry name" value="Homeodomain-like"/>
    <property type="match status" value="1"/>
</dbReference>
<sequence>MGRKPCCSKEEGLNRGAWTAIEDQILIDYINLHGEGKWRTLPKAAGLKRCGKSCRLRWLNYLRPDIKRGNITLDEEDLIIRLHNLLGNRWSLIAGRLPGRTDNEIKNYWHSVLSKRLLSSSQVKEANRNDDKINVIDAKLEHETALESESSDGSFTLPSSDEEINASFNFRMDFEIGEISNGSEGFASDFTQLCGYDFTDMNAEICEYGKYGKNDCCEAMVENDYVELEANNFNLDSDFGFLDAFS</sequence>
<protein>
    <submittedName>
        <fullName evidence="7">Uncharacterized protein</fullName>
    </submittedName>
</protein>
<dbReference type="FunFam" id="1.10.10.60:FF:000001">
    <property type="entry name" value="MYB-related transcription factor"/>
    <property type="match status" value="1"/>
</dbReference>
<evidence type="ECO:0000259" key="6">
    <source>
        <dbReference type="PROSITE" id="PS51294"/>
    </source>
</evidence>
<proteinExistence type="predicted"/>
<dbReference type="CDD" id="cd00167">
    <property type="entry name" value="SANT"/>
    <property type="match status" value="2"/>
</dbReference>
<keyword evidence="2" id="KW-0677">Repeat</keyword>
<evidence type="ECO:0000259" key="5">
    <source>
        <dbReference type="PROSITE" id="PS50090"/>
    </source>
</evidence>
<dbReference type="InterPro" id="IPR015495">
    <property type="entry name" value="Myb_TF_plants"/>
</dbReference>
<dbReference type="PROSITE" id="PS50090">
    <property type="entry name" value="MYB_LIKE"/>
    <property type="match status" value="2"/>
</dbReference>
<keyword evidence="4" id="KW-0539">Nucleus</keyword>
<feature type="domain" description="Myb-like" evidence="5">
    <location>
        <begin position="63"/>
        <end position="113"/>
    </location>
</feature>
<feature type="domain" description="HTH myb-type" evidence="6">
    <location>
        <begin position="10"/>
        <end position="62"/>
    </location>
</feature>
<keyword evidence="8" id="KW-1185">Reference proteome</keyword>
<evidence type="ECO:0000256" key="2">
    <source>
        <dbReference type="ARBA" id="ARBA00022737"/>
    </source>
</evidence>
<dbReference type="GO" id="GO:0003677">
    <property type="term" value="F:DNA binding"/>
    <property type="evidence" value="ECO:0007669"/>
    <property type="project" value="UniProtKB-KW"/>
</dbReference>
<dbReference type="Gene3D" id="1.10.10.60">
    <property type="entry name" value="Homeodomain-like"/>
    <property type="match status" value="2"/>
</dbReference>
<evidence type="ECO:0000256" key="3">
    <source>
        <dbReference type="ARBA" id="ARBA00023125"/>
    </source>
</evidence>
<comment type="subcellular location">
    <subcellularLocation>
        <location evidence="1">Nucleus</location>
    </subcellularLocation>
</comment>
<evidence type="ECO:0000256" key="4">
    <source>
        <dbReference type="ARBA" id="ARBA00023242"/>
    </source>
</evidence>
<dbReference type="InterPro" id="IPR001005">
    <property type="entry name" value="SANT/Myb"/>
</dbReference>
<dbReference type="AlphaFoldDB" id="A0A1R3GR02"/>
<dbReference type="PROSITE" id="PS51294">
    <property type="entry name" value="HTH_MYB"/>
    <property type="match status" value="2"/>
</dbReference>
<evidence type="ECO:0000313" key="8">
    <source>
        <dbReference type="Proteomes" id="UP000188268"/>
    </source>
</evidence>
<dbReference type="OrthoDB" id="959389at2759"/>
<dbReference type="PANTHER" id="PTHR47999:SF96">
    <property type="entry name" value="TRANSCRIPTION REPRESSOR MYB6-LIKE"/>
    <property type="match status" value="1"/>
</dbReference>
<dbReference type="Gramene" id="OMO60420">
    <property type="protein sequence ID" value="OMO60420"/>
    <property type="gene ID" value="CCACVL1_24154"/>
</dbReference>
<accession>A0A1R3GR02</accession>
<evidence type="ECO:0000256" key="1">
    <source>
        <dbReference type="ARBA" id="ARBA00004123"/>
    </source>
</evidence>
<dbReference type="GO" id="GO:0005634">
    <property type="term" value="C:nucleus"/>
    <property type="evidence" value="ECO:0007669"/>
    <property type="project" value="UniProtKB-SubCell"/>
</dbReference>
<name>A0A1R3GR02_COCAP</name>
<dbReference type="Proteomes" id="UP000188268">
    <property type="component" value="Unassembled WGS sequence"/>
</dbReference>
<comment type="caution">
    <text evidence="7">The sequence shown here is derived from an EMBL/GenBank/DDBJ whole genome shotgun (WGS) entry which is preliminary data.</text>
</comment>
<feature type="domain" description="HTH myb-type" evidence="6">
    <location>
        <begin position="63"/>
        <end position="117"/>
    </location>
</feature>
<organism evidence="7 8">
    <name type="scientific">Corchorus capsularis</name>
    <name type="common">Jute</name>
    <dbReference type="NCBI Taxonomy" id="210143"/>
    <lineage>
        <taxon>Eukaryota</taxon>
        <taxon>Viridiplantae</taxon>
        <taxon>Streptophyta</taxon>
        <taxon>Embryophyta</taxon>
        <taxon>Tracheophyta</taxon>
        <taxon>Spermatophyta</taxon>
        <taxon>Magnoliopsida</taxon>
        <taxon>eudicotyledons</taxon>
        <taxon>Gunneridae</taxon>
        <taxon>Pentapetalae</taxon>
        <taxon>rosids</taxon>
        <taxon>malvids</taxon>
        <taxon>Malvales</taxon>
        <taxon>Malvaceae</taxon>
        <taxon>Grewioideae</taxon>
        <taxon>Apeibeae</taxon>
        <taxon>Corchorus</taxon>
    </lineage>
</organism>
<gene>
    <name evidence="7" type="ORF">CCACVL1_24154</name>
</gene>
<dbReference type="InterPro" id="IPR009057">
    <property type="entry name" value="Homeodomain-like_sf"/>
</dbReference>
<feature type="domain" description="Myb-like" evidence="5">
    <location>
        <begin position="10"/>
        <end position="62"/>
    </location>
</feature>
<dbReference type="STRING" id="210143.A0A1R3GR02"/>
<dbReference type="Pfam" id="PF00249">
    <property type="entry name" value="Myb_DNA-binding"/>
    <property type="match status" value="2"/>
</dbReference>
<keyword evidence="3" id="KW-0238">DNA-binding</keyword>